<keyword evidence="3" id="KW-1185">Reference proteome</keyword>
<reference evidence="2 3" key="1">
    <citation type="submission" date="2021-07" db="EMBL/GenBank/DDBJ databases">
        <title>Genomic diversity and antimicrobial resistance of Prevotella spp. isolated from chronic lung disease airways.</title>
        <authorList>
            <person name="Webb K.A."/>
            <person name="Olagoke O.S."/>
            <person name="Baird T."/>
            <person name="Neill J."/>
            <person name="Pham A."/>
            <person name="Wells T.J."/>
            <person name="Ramsay K.A."/>
            <person name="Bell S.C."/>
            <person name="Sarovich D.S."/>
            <person name="Price E.P."/>
        </authorList>
    </citation>
    <scope>NUCLEOTIDE SEQUENCE [LARGE SCALE GENOMIC DNA]</scope>
    <source>
        <strain evidence="2 3">SCHI0027.S.6</strain>
    </source>
</reference>
<comment type="caution">
    <text evidence="2">The sequence shown here is derived from an EMBL/GenBank/DDBJ whole genome shotgun (WGS) entry which is preliminary data.</text>
</comment>
<dbReference type="InterPro" id="IPR050678">
    <property type="entry name" value="DNA_Partitioning_ATPase"/>
</dbReference>
<dbReference type="PANTHER" id="PTHR13696:SF99">
    <property type="entry name" value="COBYRINIC ACID AC-DIAMIDE SYNTHASE"/>
    <property type="match status" value="1"/>
</dbReference>
<dbReference type="CDD" id="cd02042">
    <property type="entry name" value="ParAB_family"/>
    <property type="match status" value="1"/>
</dbReference>
<protein>
    <submittedName>
        <fullName evidence="2">ParA family protein</fullName>
    </submittedName>
</protein>
<dbReference type="RefSeq" id="WP_219433920.1">
    <property type="nucleotide sequence ID" value="NZ_JAHXCP010000023.1"/>
</dbReference>
<dbReference type="InterPro" id="IPR025669">
    <property type="entry name" value="AAA_dom"/>
</dbReference>
<evidence type="ECO:0000313" key="3">
    <source>
        <dbReference type="Proteomes" id="UP000812077"/>
    </source>
</evidence>
<organism evidence="2 3">
    <name type="scientific">Prevotella melaninogenica</name>
    <dbReference type="NCBI Taxonomy" id="28132"/>
    <lineage>
        <taxon>Bacteria</taxon>
        <taxon>Pseudomonadati</taxon>
        <taxon>Bacteroidota</taxon>
        <taxon>Bacteroidia</taxon>
        <taxon>Bacteroidales</taxon>
        <taxon>Prevotellaceae</taxon>
        <taxon>Prevotella</taxon>
    </lineage>
</organism>
<evidence type="ECO:0000313" key="2">
    <source>
        <dbReference type="EMBL" id="MBW4755463.1"/>
    </source>
</evidence>
<dbReference type="EMBL" id="JAHXCP010000023">
    <property type="protein sequence ID" value="MBW4755463.1"/>
    <property type="molecule type" value="Genomic_DNA"/>
</dbReference>
<proteinExistence type="predicted"/>
<dbReference type="Pfam" id="PF13614">
    <property type="entry name" value="AAA_31"/>
    <property type="match status" value="1"/>
</dbReference>
<accession>A0ABS6Y8R0</accession>
<dbReference type="Proteomes" id="UP000812077">
    <property type="component" value="Unassembled WGS sequence"/>
</dbReference>
<feature type="domain" description="AAA" evidence="1">
    <location>
        <begin position="5"/>
        <end position="176"/>
    </location>
</feature>
<name>A0ABS6Y8R0_9BACT</name>
<gene>
    <name evidence="2" type="ORF">KZO77_10575</name>
</gene>
<dbReference type="PANTHER" id="PTHR13696">
    <property type="entry name" value="P-LOOP CONTAINING NUCLEOSIDE TRIPHOSPHATE HYDROLASE"/>
    <property type="match status" value="1"/>
</dbReference>
<evidence type="ECO:0000259" key="1">
    <source>
        <dbReference type="Pfam" id="PF13614"/>
    </source>
</evidence>
<sequence>MSSSTKIIAFANHKGGVGKTTTTASVGSILVSKGFKVLLIDLDAQANLTYSMKQLPDVYQSIYNILVLNESPEPYNVSKNLDLIPSSQELAMVDIQLSSVIARERVLSRALSPIKENYDFILMDCPPSLGVLTLNACTFATDIIIPLIAEVLPFKGLAMINEFISNVREFLNPEVHVSGVLITRWEKTKLTSGIEQELRSSWGDLIFKTKIRKNVTIAEAPLESSNIIEYAPKSNGAADYLSFTEELLNRLQ</sequence>